<accession>A0ABT2Y6W1</accession>
<evidence type="ECO:0000256" key="2">
    <source>
        <dbReference type="ARBA" id="ARBA00022840"/>
    </source>
</evidence>
<dbReference type="GO" id="GO:0005524">
    <property type="term" value="F:ATP binding"/>
    <property type="evidence" value="ECO:0007669"/>
    <property type="project" value="UniProtKB-KW"/>
</dbReference>
<dbReference type="RefSeq" id="WP_263608664.1">
    <property type="nucleotide sequence ID" value="NZ_JAOVQM010000005.1"/>
</dbReference>
<feature type="domain" description="ABC transporter" evidence="3">
    <location>
        <begin position="4"/>
        <end position="221"/>
    </location>
</feature>
<dbReference type="PANTHER" id="PTHR43158">
    <property type="entry name" value="SKFA PEPTIDE EXPORT ATP-BINDING PROTEIN SKFE"/>
    <property type="match status" value="1"/>
</dbReference>
<evidence type="ECO:0000256" key="1">
    <source>
        <dbReference type="ARBA" id="ARBA00022741"/>
    </source>
</evidence>
<evidence type="ECO:0000313" key="5">
    <source>
        <dbReference type="Proteomes" id="UP001177160"/>
    </source>
</evidence>
<keyword evidence="1" id="KW-0547">Nucleotide-binding</keyword>
<evidence type="ECO:0000313" key="4">
    <source>
        <dbReference type="EMBL" id="MCV2232477.1"/>
    </source>
</evidence>
<dbReference type="InterPro" id="IPR003593">
    <property type="entry name" value="AAA+_ATPase"/>
</dbReference>
<dbReference type="EMBL" id="JAOVQM010000005">
    <property type="protein sequence ID" value="MCV2232477.1"/>
    <property type="molecule type" value="Genomic_DNA"/>
</dbReference>
<dbReference type="Proteomes" id="UP001177160">
    <property type="component" value="Unassembled WGS sequence"/>
</dbReference>
<dbReference type="SMART" id="SM00382">
    <property type="entry name" value="AAA"/>
    <property type="match status" value="1"/>
</dbReference>
<proteinExistence type="predicted"/>
<organism evidence="4 5">
    <name type="scientific">Paracholeplasma manati</name>
    <dbReference type="NCBI Taxonomy" id="591373"/>
    <lineage>
        <taxon>Bacteria</taxon>
        <taxon>Bacillati</taxon>
        <taxon>Mycoplasmatota</taxon>
        <taxon>Mollicutes</taxon>
        <taxon>Acholeplasmatales</taxon>
        <taxon>Acholeplasmataceae</taxon>
        <taxon>Paracholeplasma</taxon>
    </lineage>
</organism>
<dbReference type="PANTHER" id="PTHR43158:SF1">
    <property type="entry name" value="ABC TRANSPORTER, ATP-BINDING PROTEIN"/>
    <property type="match status" value="1"/>
</dbReference>
<dbReference type="InterPro" id="IPR027417">
    <property type="entry name" value="P-loop_NTPase"/>
</dbReference>
<name>A0ABT2Y6W1_9MOLU</name>
<protein>
    <submittedName>
        <fullName evidence="4">ATP-binding cassette domain-containing protein</fullName>
    </submittedName>
</protein>
<sequence>MITYQIDNLSKAYNNRSLFWHKSLSLTTGEIYLLIGRNGSGKTTLLNILAQTIKNDLPIAIHPSINKNQISFMTSELLYFDYMKVIDLVHFYQSYSGYNLNYALSKCQLFSIDLNHFIKNLSMGEKKLLGFVLAMSFDRTFYFIDEPFPYVDLIHDQIMKKMIIEKSGEHNIFIIATHHIHEFEQVSSQLIVLMKDNKGLPDLVTMDVESLRMTLPGSVEKYFKEKLI</sequence>
<evidence type="ECO:0000259" key="3">
    <source>
        <dbReference type="PROSITE" id="PS50893"/>
    </source>
</evidence>
<keyword evidence="2 4" id="KW-0067">ATP-binding</keyword>
<gene>
    <name evidence="4" type="ORF">N7548_06520</name>
</gene>
<dbReference type="PROSITE" id="PS50893">
    <property type="entry name" value="ABC_TRANSPORTER_2"/>
    <property type="match status" value="1"/>
</dbReference>
<keyword evidence="5" id="KW-1185">Reference proteome</keyword>
<dbReference type="Pfam" id="PF00005">
    <property type="entry name" value="ABC_tran"/>
    <property type="match status" value="1"/>
</dbReference>
<dbReference type="Gene3D" id="3.40.50.300">
    <property type="entry name" value="P-loop containing nucleotide triphosphate hydrolases"/>
    <property type="match status" value="1"/>
</dbReference>
<reference evidence="4" key="1">
    <citation type="submission" date="2022-09" db="EMBL/GenBank/DDBJ databases">
        <title>Novel Mycoplasma species identified in domestic and wild animals.</title>
        <authorList>
            <person name="Volokhov D.V."/>
            <person name="Furtak V.A."/>
            <person name="Zagorodnyaya T.A."/>
        </authorList>
    </citation>
    <scope>NUCLEOTIDE SEQUENCE</scope>
    <source>
        <strain evidence="4">Oakley</strain>
    </source>
</reference>
<dbReference type="InterPro" id="IPR003439">
    <property type="entry name" value="ABC_transporter-like_ATP-bd"/>
</dbReference>
<comment type="caution">
    <text evidence="4">The sequence shown here is derived from an EMBL/GenBank/DDBJ whole genome shotgun (WGS) entry which is preliminary data.</text>
</comment>
<dbReference type="SUPFAM" id="SSF52540">
    <property type="entry name" value="P-loop containing nucleoside triphosphate hydrolases"/>
    <property type="match status" value="1"/>
</dbReference>